<gene>
    <name evidence="2" type="ordered locus">Metme_0217</name>
</gene>
<dbReference type="KEGG" id="mmt:Metme_0217"/>
<dbReference type="Pfam" id="PF05050">
    <property type="entry name" value="Methyltransf_21"/>
    <property type="match status" value="1"/>
</dbReference>
<dbReference type="RefSeq" id="WP_013816939.1">
    <property type="nucleotide sequence ID" value="NC_015572.1"/>
</dbReference>
<dbReference type="SUPFAM" id="SSF53335">
    <property type="entry name" value="S-adenosyl-L-methionine-dependent methyltransferases"/>
    <property type="match status" value="1"/>
</dbReference>
<reference key="2">
    <citation type="submission" date="2011-05" db="EMBL/GenBank/DDBJ databases">
        <title>Complete genome sequence of the aerobic marine methanotroph Methylomonas methanica MC09.</title>
        <authorList>
            <person name="Boden R."/>
            <person name="Cunliffe M."/>
            <person name="Scanlan J."/>
            <person name="Moussard H."/>
            <person name="Kits K.D."/>
            <person name="Klotz M."/>
            <person name="Jetten M."/>
            <person name="Vuilleumier S."/>
            <person name="Han J."/>
            <person name="Peters L."/>
            <person name="Mikhailova N."/>
            <person name="Teshima H."/>
            <person name="Tapia R."/>
            <person name="Kyrpides N."/>
            <person name="Ivanova N."/>
            <person name="Pagani I."/>
            <person name="Cheng J.-F."/>
            <person name="Goodwin L."/>
            <person name="Han C."/>
            <person name="Hauser L."/>
            <person name="Land M."/>
            <person name="Lapidus A."/>
            <person name="Lucas S."/>
            <person name="Pitluck S."/>
            <person name="Woyke T."/>
            <person name="Stein L.Y."/>
            <person name="Murrell C."/>
        </authorList>
    </citation>
    <scope>NUCLEOTIDE SEQUENCE</scope>
    <source>
        <strain>MC09</strain>
    </source>
</reference>
<proteinExistence type="predicted"/>
<dbReference type="Gene3D" id="3.40.50.150">
    <property type="entry name" value="Vaccinia Virus protein VP39"/>
    <property type="match status" value="1"/>
</dbReference>
<dbReference type="NCBIfam" id="TIGR01444">
    <property type="entry name" value="fkbM_fam"/>
    <property type="match status" value="1"/>
</dbReference>
<dbReference type="InterPro" id="IPR006342">
    <property type="entry name" value="FkbM_mtfrase"/>
</dbReference>
<keyword evidence="2" id="KW-0489">Methyltransferase</keyword>
<dbReference type="InterPro" id="IPR029063">
    <property type="entry name" value="SAM-dependent_MTases_sf"/>
</dbReference>
<dbReference type="InterPro" id="IPR053188">
    <property type="entry name" value="FkbM_Methyltransferase"/>
</dbReference>
<dbReference type="OrthoDB" id="5329963at2"/>
<sequence>MLIKYQKCCDIIKLIHDTLPTKVLHIGAHTGEEALDYYNNGVKDVIWFEANEELIPKLQAHISQFPMNQQICPIALWDKNEVLKFKITNNFQSSSFFDLNTHSSHYPNIVVTEEKDVQALRLDSIISHPDNLLIFNDFEFINIDTQGAELAILKGFGHQINSSSIKGIYLEVNKEKLYADIPLVNEIDAFLIQFNFHRIKTNWTSAGWGDAFYLKAG</sequence>
<feature type="domain" description="Methyltransferase FkbM" evidence="1">
    <location>
        <begin position="25"/>
        <end position="196"/>
    </location>
</feature>
<dbReference type="HOGENOM" id="CLU_1223360_0_0_6"/>
<keyword evidence="2" id="KW-0808">Transferase</keyword>
<dbReference type="eggNOG" id="COG0438">
    <property type="taxonomic scope" value="Bacteria"/>
</dbReference>
<dbReference type="PANTHER" id="PTHR36973">
    <property type="entry name" value="SLL1456 PROTEIN-RELATED"/>
    <property type="match status" value="1"/>
</dbReference>
<reference evidence="3" key="3">
    <citation type="submission" date="2011-05" db="EMBL/GenBank/DDBJ databases">
        <title>Complete sequence of Methylomonas methanica MC09.</title>
        <authorList>
            <consortium name="US DOE Joint Genome Institute"/>
            <person name="Lucas S."/>
            <person name="Han J."/>
            <person name="Lapidus A."/>
            <person name="Cheng J.-F."/>
            <person name="Goodwin L."/>
            <person name="Pitluck S."/>
            <person name="Peters L."/>
            <person name="Mikhailova N."/>
            <person name="Teshima H."/>
            <person name="Han C."/>
            <person name="Tapia R."/>
            <person name="Land M."/>
            <person name="Hauser L."/>
            <person name="Kyrpides N."/>
            <person name="Ivanova N."/>
            <person name="Pagani I."/>
            <person name="Stein L."/>
            <person name="Woyke T."/>
        </authorList>
    </citation>
    <scope>NUCLEOTIDE SEQUENCE [LARGE SCALE GENOMIC DNA]</scope>
    <source>
        <strain evidence="3">MC09</strain>
    </source>
</reference>
<evidence type="ECO:0000313" key="2">
    <source>
        <dbReference type="EMBL" id="AEF98666.1"/>
    </source>
</evidence>
<dbReference type="GO" id="GO:0032259">
    <property type="term" value="P:methylation"/>
    <property type="evidence" value="ECO:0007669"/>
    <property type="project" value="UniProtKB-KW"/>
</dbReference>
<evidence type="ECO:0000259" key="1">
    <source>
        <dbReference type="Pfam" id="PF05050"/>
    </source>
</evidence>
<dbReference type="Proteomes" id="UP000008888">
    <property type="component" value="Chromosome"/>
</dbReference>
<evidence type="ECO:0000313" key="3">
    <source>
        <dbReference type="Proteomes" id="UP000008888"/>
    </source>
</evidence>
<dbReference type="STRING" id="857087.Metme_0217"/>
<dbReference type="PANTHER" id="PTHR36973:SF4">
    <property type="entry name" value="NODULATION PROTEIN"/>
    <property type="match status" value="1"/>
</dbReference>
<keyword evidence="3" id="KW-1185">Reference proteome</keyword>
<reference evidence="2 3" key="1">
    <citation type="journal article" date="2011" name="J. Bacteriol.">
        <title>Complete Genome Sequence of the Aerobic Marine Methanotroph Methylomonas methanica MC09.</title>
        <authorList>
            <person name="Boden R."/>
            <person name="Cunliffe M."/>
            <person name="Scanlan J."/>
            <person name="Moussard H."/>
            <person name="Kits K.D."/>
            <person name="Klotz M.G."/>
            <person name="Jetten M.S."/>
            <person name="Vuilleumier S."/>
            <person name="Han J."/>
            <person name="Peters L."/>
            <person name="Mikhailova N."/>
            <person name="Teshima H."/>
            <person name="Tapia R."/>
            <person name="Kyrpides N."/>
            <person name="Ivanova N."/>
            <person name="Pagani I."/>
            <person name="Cheng J.F."/>
            <person name="Goodwin L."/>
            <person name="Han C."/>
            <person name="Hauser L."/>
            <person name="Land M.L."/>
            <person name="Lapidus A."/>
            <person name="Lucas S."/>
            <person name="Pitluck S."/>
            <person name="Woyke T."/>
            <person name="Stein L."/>
            <person name="Murrell J.C."/>
        </authorList>
    </citation>
    <scope>NUCLEOTIDE SEQUENCE [LARGE SCALE GENOMIC DNA]</scope>
    <source>
        <strain evidence="2 3">MC09</strain>
    </source>
</reference>
<dbReference type="EMBL" id="CP002738">
    <property type="protein sequence ID" value="AEF98666.1"/>
    <property type="molecule type" value="Genomic_DNA"/>
</dbReference>
<protein>
    <submittedName>
        <fullName evidence="2">Methyltransferase FkbM family</fullName>
    </submittedName>
</protein>
<dbReference type="AlphaFoldDB" id="F9ZZK7"/>
<accession>F9ZZK7</accession>
<name>F9ZZK7_METMM</name>
<dbReference type="GO" id="GO:0008171">
    <property type="term" value="F:O-methyltransferase activity"/>
    <property type="evidence" value="ECO:0007669"/>
    <property type="project" value="TreeGrafter"/>
</dbReference>
<organism evidence="2 3">
    <name type="scientific">Methylomonas methanica (strain DSM 25384 / MC09)</name>
    <dbReference type="NCBI Taxonomy" id="857087"/>
    <lineage>
        <taxon>Bacteria</taxon>
        <taxon>Pseudomonadati</taxon>
        <taxon>Pseudomonadota</taxon>
        <taxon>Gammaproteobacteria</taxon>
        <taxon>Methylococcales</taxon>
        <taxon>Methylococcaceae</taxon>
        <taxon>Methylomonas</taxon>
    </lineage>
</organism>